<dbReference type="CDD" id="cd02573">
    <property type="entry name" value="PseudoU_synth_EcTruB"/>
    <property type="match status" value="1"/>
</dbReference>
<name>A0A382DGH3_9ZZZZ</name>
<dbReference type="InterPro" id="IPR020103">
    <property type="entry name" value="PsdUridine_synth_cat_dom_sf"/>
</dbReference>
<dbReference type="GO" id="GO:0160148">
    <property type="term" value="F:tRNA pseudouridine(55) synthase activity"/>
    <property type="evidence" value="ECO:0007669"/>
    <property type="project" value="UniProtKB-EC"/>
</dbReference>
<dbReference type="InterPro" id="IPR014780">
    <property type="entry name" value="tRNA_psdUridine_synth_TruB"/>
</dbReference>
<dbReference type="EC" id="5.4.99.25" evidence="1"/>
<gene>
    <name evidence="6" type="ORF">METZ01_LOCUS190093</name>
</gene>
<dbReference type="AlphaFoldDB" id="A0A382DGH3"/>
<dbReference type="GO" id="GO:0006400">
    <property type="term" value="P:tRNA modification"/>
    <property type="evidence" value="ECO:0007669"/>
    <property type="project" value="TreeGrafter"/>
</dbReference>
<dbReference type="HAMAP" id="MF_01080">
    <property type="entry name" value="TruB_bact"/>
    <property type="match status" value="1"/>
</dbReference>
<dbReference type="GO" id="GO:0003723">
    <property type="term" value="F:RNA binding"/>
    <property type="evidence" value="ECO:0007669"/>
    <property type="project" value="InterPro"/>
</dbReference>
<feature type="domain" description="Pseudouridine synthase II N-terminal" evidence="4">
    <location>
        <begin position="23"/>
        <end position="175"/>
    </location>
</feature>
<dbReference type="PANTHER" id="PTHR13767:SF2">
    <property type="entry name" value="PSEUDOURIDYLATE SYNTHASE TRUB1"/>
    <property type="match status" value="1"/>
</dbReference>
<dbReference type="InterPro" id="IPR002501">
    <property type="entry name" value="PsdUridine_synth_N"/>
</dbReference>
<evidence type="ECO:0000259" key="5">
    <source>
        <dbReference type="Pfam" id="PF16198"/>
    </source>
</evidence>
<dbReference type="GO" id="GO:1990481">
    <property type="term" value="P:mRNA pseudouridine synthesis"/>
    <property type="evidence" value="ECO:0007669"/>
    <property type="project" value="TreeGrafter"/>
</dbReference>
<dbReference type="PANTHER" id="PTHR13767">
    <property type="entry name" value="TRNA-PSEUDOURIDINE SYNTHASE"/>
    <property type="match status" value="1"/>
</dbReference>
<reference evidence="6" key="1">
    <citation type="submission" date="2018-05" db="EMBL/GenBank/DDBJ databases">
        <authorList>
            <person name="Lanie J.A."/>
            <person name="Ng W.-L."/>
            <person name="Kazmierczak K.M."/>
            <person name="Andrzejewski T.M."/>
            <person name="Davidsen T.M."/>
            <person name="Wayne K.J."/>
            <person name="Tettelin H."/>
            <person name="Glass J.I."/>
            <person name="Rusch D."/>
            <person name="Podicherti R."/>
            <person name="Tsui H.-C.T."/>
            <person name="Winkler M.E."/>
        </authorList>
    </citation>
    <scope>NUCLEOTIDE SEQUENCE</scope>
</reference>
<dbReference type="EMBL" id="UINC01039164">
    <property type="protein sequence ID" value="SVB37239.1"/>
    <property type="molecule type" value="Genomic_DNA"/>
</dbReference>
<accession>A0A382DGH3</accession>
<keyword evidence="3" id="KW-0413">Isomerase</keyword>
<evidence type="ECO:0000256" key="2">
    <source>
        <dbReference type="ARBA" id="ARBA00022694"/>
    </source>
</evidence>
<sequence>MDGVLVVDKPKGLTSHDVVSRVRRALGTKRVGHVGTLDPMATGVLPLVIGRATRLATLLSVGPKTYAAVIRLGMVTDTYDATGSVISSAPGETPTADITLDAIEAARRRFVGTFHQQPPPFSAKKIHGVRAYRLARRRQPVPLSPVEITVYKFEIQSLELDQLYCRVSCSPGFYMRALAHDLGQTLGCGACLESLRREQSGPFTPDQAVSLTELGDRFGLTEHSLISIGNLLPELPTVVVTESGLKRVLHGNVITHAHIKTSPFPSSLIGIKPAEVKKVKVYDQSGTLLAIAETGPGDTLHPRIVLV</sequence>
<evidence type="ECO:0000256" key="3">
    <source>
        <dbReference type="ARBA" id="ARBA00023235"/>
    </source>
</evidence>
<protein>
    <recommendedName>
        <fullName evidence="1">tRNA pseudouridine(55) synthase</fullName>
        <ecNumber evidence="1">5.4.99.25</ecNumber>
    </recommendedName>
</protein>
<dbReference type="SUPFAM" id="SSF55120">
    <property type="entry name" value="Pseudouridine synthase"/>
    <property type="match status" value="1"/>
</dbReference>
<organism evidence="6">
    <name type="scientific">marine metagenome</name>
    <dbReference type="NCBI Taxonomy" id="408172"/>
    <lineage>
        <taxon>unclassified sequences</taxon>
        <taxon>metagenomes</taxon>
        <taxon>ecological metagenomes</taxon>
    </lineage>
</organism>
<dbReference type="Pfam" id="PF16198">
    <property type="entry name" value="TruB_C_2"/>
    <property type="match status" value="1"/>
</dbReference>
<feature type="domain" description="tRNA pseudouridylate synthase B C-terminal" evidence="5">
    <location>
        <begin position="176"/>
        <end position="218"/>
    </location>
</feature>
<dbReference type="Pfam" id="PF01509">
    <property type="entry name" value="TruB_N"/>
    <property type="match status" value="1"/>
</dbReference>
<dbReference type="Gene3D" id="3.30.2350.10">
    <property type="entry name" value="Pseudouridine synthase"/>
    <property type="match status" value="1"/>
</dbReference>
<keyword evidence="2" id="KW-0819">tRNA processing</keyword>
<dbReference type="InterPro" id="IPR032819">
    <property type="entry name" value="TruB_C"/>
</dbReference>
<evidence type="ECO:0000259" key="4">
    <source>
        <dbReference type="Pfam" id="PF01509"/>
    </source>
</evidence>
<proteinExistence type="inferred from homology"/>
<evidence type="ECO:0000256" key="1">
    <source>
        <dbReference type="ARBA" id="ARBA00012787"/>
    </source>
</evidence>
<evidence type="ECO:0000313" key="6">
    <source>
        <dbReference type="EMBL" id="SVB37239.1"/>
    </source>
</evidence>
<dbReference type="NCBIfam" id="TIGR00431">
    <property type="entry name" value="TruB"/>
    <property type="match status" value="1"/>
</dbReference>